<evidence type="ECO:0000313" key="2">
    <source>
        <dbReference type="EMBL" id="PIW19598.1"/>
    </source>
</evidence>
<protein>
    <submittedName>
        <fullName evidence="2">Calcineurin</fullName>
    </submittedName>
</protein>
<name>A0A2M7GBM9_9BACT</name>
<dbReference type="PANTHER" id="PTHR46546">
    <property type="entry name" value="SHEWANELLA-LIKE PROTEIN PHOSPHATASE 1"/>
    <property type="match status" value="1"/>
</dbReference>
<feature type="domain" description="Calcineurin-like phosphoesterase" evidence="1">
    <location>
        <begin position="44"/>
        <end position="274"/>
    </location>
</feature>
<proteinExistence type="predicted"/>
<dbReference type="GO" id="GO:0016787">
    <property type="term" value="F:hydrolase activity"/>
    <property type="evidence" value="ECO:0007669"/>
    <property type="project" value="InterPro"/>
</dbReference>
<dbReference type="Gene3D" id="3.60.21.10">
    <property type="match status" value="1"/>
</dbReference>
<dbReference type="Proteomes" id="UP000231019">
    <property type="component" value="Unassembled WGS sequence"/>
</dbReference>
<reference evidence="2 3" key="1">
    <citation type="submission" date="2017-09" db="EMBL/GenBank/DDBJ databases">
        <title>Depth-based differentiation of microbial function through sediment-hosted aquifers and enrichment of novel symbionts in the deep terrestrial subsurface.</title>
        <authorList>
            <person name="Probst A.J."/>
            <person name="Ladd B."/>
            <person name="Jarett J.K."/>
            <person name="Geller-Mcgrath D.E."/>
            <person name="Sieber C.M."/>
            <person name="Emerson J.B."/>
            <person name="Anantharaman K."/>
            <person name="Thomas B.C."/>
            <person name="Malmstrom R."/>
            <person name="Stieglmeier M."/>
            <person name="Klingl A."/>
            <person name="Woyke T."/>
            <person name="Ryan C.M."/>
            <person name="Banfield J.F."/>
        </authorList>
    </citation>
    <scope>NUCLEOTIDE SEQUENCE [LARGE SCALE GENOMIC DNA]</scope>
    <source>
        <strain evidence="2">CG17_big_fil_post_rev_8_21_14_2_50_48_46</strain>
    </source>
</reference>
<comment type="caution">
    <text evidence="2">The sequence shown here is derived from an EMBL/GenBank/DDBJ whole genome shotgun (WGS) entry which is preliminary data.</text>
</comment>
<gene>
    <name evidence="2" type="ORF">COW36_00180</name>
</gene>
<sequence length="317" mass="34414">MPESPAQDLMKFKSLCSTLLGLFSTLALLSACGGKDAALALEKRIVALGDIHGDLDATRRALRLAGVIDAQDHWTGGRTEVVQTGDQLDRGDQELELLNFLEKLGPEAEAAGGKLHILNGNHEIMNAQGDFRFVTPKGFESFAALKLPVPPATQALLKNAPLFVQGRAAAFLPGGVYALKLAQRPAVLQLGKIVFVHGGLHPEHVDYGLEKLNLEYQDWLRGQTATLPELLSSDSSPIWSRVYSDPSLEPDCARLSQTLTKLGAERMVVGHSVQPRVSSACNGQVWRIDVGMSRLYGGPVQALEIQGEHWRVLEEKS</sequence>
<dbReference type="PANTHER" id="PTHR46546:SF4">
    <property type="entry name" value="SHEWANELLA-LIKE PROTEIN PHOSPHATASE 1"/>
    <property type="match status" value="1"/>
</dbReference>
<evidence type="ECO:0000313" key="3">
    <source>
        <dbReference type="Proteomes" id="UP000231019"/>
    </source>
</evidence>
<dbReference type="AlphaFoldDB" id="A0A2M7GBM9"/>
<dbReference type="SUPFAM" id="SSF56300">
    <property type="entry name" value="Metallo-dependent phosphatases"/>
    <property type="match status" value="1"/>
</dbReference>
<organism evidence="2 3">
    <name type="scientific">bacterium (Candidatus Blackallbacteria) CG17_big_fil_post_rev_8_21_14_2_50_48_46</name>
    <dbReference type="NCBI Taxonomy" id="2014261"/>
    <lineage>
        <taxon>Bacteria</taxon>
        <taxon>Candidatus Blackallbacteria</taxon>
    </lineage>
</organism>
<evidence type="ECO:0000259" key="1">
    <source>
        <dbReference type="Pfam" id="PF00149"/>
    </source>
</evidence>
<dbReference type="Pfam" id="PF00149">
    <property type="entry name" value="Metallophos"/>
    <property type="match status" value="1"/>
</dbReference>
<dbReference type="InterPro" id="IPR029052">
    <property type="entry name" value="Metallo-depent_PP-like"/>
</dbReference>
<dbReference type="CDD" id="cd07425">
    <property type="entry name" value="MPP_Shelphs"/>
    <property type="match status" value="1"/>
</dbReference>
<dbReference type="InterPro" id="IPR004843">
    <property type="entry name" value="Calcineurin-like_PHP"/>
</dbReference>
<dbReference type="EMBL" id="PFFQ01000003">
    <property type="protein sequence ID" value="PIW19598.1"/>
    <property type="molecule type" value="Genomic_DNA"/>
</dbReference>
<accession>A0A2M7GBM9</accession>
<dbReference type="InterPro" id="IPR041787">
    <property type="entry name" value="MPP_Shelphs"/>
</dbReference>